<reference evidence="2" key="1">
    <citation type="submission" date="2006-01" db="EMBL/GenBank/DDBJ databases">
        <authorList>
            <person name="Lindblad-Toh K."/>
            <person name="Mauceli E."/>
            <person name="Grabherr M."/>
            <person name="Chang J.L."/>
            <person name="Lander E.S."/>
        </authorList>
    </citation>
    <scope>NUCLEOTIDE SEQUENCE [LARGE SCALE GENOMIC DNA]</scope>
</reference>
<dbReference type="FunCoup" id="G3PYX6">
    <property type="interactions" value="827"/>
</dbReference>
<reference evidence="2" key="2">
    <citation type="submission" date="2024-04" db="UniProtKB">
        <authorList>
            <consortium name="Ensembl"/>
        </authorList>
    </citation>
    <scope>IDENTIFICATION</scope>
</reference>
<accession>G3PYX6</accession>
<evidence type="ECO:0000313" key="2">
    <source>
        <dbReference type="Ensembl" id="ENSGACP00000022816.1"/>
    </source>
</evidence>
<dbReference type="STRING" id="69293.ENSGACP00000022816"/>
<feature type="compositionally biased region" description="Low complexity" evidence="1">
    <location>
        <begin position="82"/>
        <end position="110"/>
    </location>
</feature>
<protein>
    <submittedName>
        <fullName evidence="2">Si:dkey-106l3.7</fullName>
    </submittedName>
</protein>
<feature type="region of interest" description="Disordered" evidence="1">
    <location>
        <begin position="31"/>
        <end position="168"/>
    </location>
</feature>
<name>G3PYX6_GASAC</name>
<feature type="compositionally biased region" description="Basic residues" evidence="1">
    <location>
        <begin position="372"/>
        <end position="388"/>
    </location>
</feature>
<sequence>MNVYRSFGNLLESWVVDGSRYSDAACLGNNDGDPATSSSDAGTSLRPESVDSGVETASPVTSFPPTPSSASTDNAEREACGLTPASTSRSPAPSSSSSSSSPLLGAAGATRVSVDEVLMRRPRASSGPTRRAPWVARGQRSRSFGAKRSANAPEPTTQTPQLRRRPMSAGCDLQAGQDLGERDRALLSPGLRYLEQVCQMLEEFARQQMGSRALQMETNALREDQNTEVDQAPATCQRDCKAAEEELSFCLKNNTKRAEHSEAQPGRNHPHSHFRQRSASDTTLSTLHRRRLNADCRGQHLSIDDLLEMDEEEHENLVKIRLNNTEYLCGSEKEETNKKRPWKLKFRSLKKAESAVTDTNSQKMQSAERNSARRRLSQMFRRKKTLPV</sequence>
<feature type="region of interest" description="Disordered" evidence="1">
    <location>
        <begin position="352"/>
        <end position="388"/>
    </location>
</feature>
<feature type="region of interest" description="Disordered" evidence="1">
    <location>
        <begin position="256"/>
        <end position="284"/>
    </location>
</feature>
<dbReference type="AlphaFoldDB" id="G3PYX6"/>
<feature type="compositionally biased region" description="Polar residues" evidence="1">
    <location>
        <begin position="356"/>
        <end position="369"/>
    </location>
</feature>
<evidence type="ECO:0000256" key="1">
    <source>
        <dbReference type="SAM" id="MobiDB-lite"/>
    </source>
</evidence>
<dbReference type="OMA" id="TSPCHSH"/>
<organism evidence="2">
    <name type="scientific">Gasterosteus aculeatus</name>
    <name type="common">Three-spined stickleback</name>
    <dbReference type="NCBI Taxonomy" id="69293"/>
    <lineage>
        <taxon>Eukaryota</taxon>
        <taxon>Metazoa</taxon>
        <taxon>Chordata</taxon>
        <taxon>Craniata</taxon>
        <taxon>Vertebrata</taxon>
        <taxon>Euteleostomi</taxon>
        <taxon>Actinopterygii</taxon>
        <taxon>Neopterygii</taxon>
        <taxon>Teleostei</taxon>
        <taxon>Neoteleostei</taxon>
        <taxon>Acanthomorphata</taxon>
        <taxon>Eupercaria</taxon>
        <taxon>Perciformes</taxon>
        <taxon>Cottioidei</taxon>
        <taxon>Gasterosteales</taxon>
        <taxon>Gasterosteidae</taxon>
        <taxon>Gasterosteus</taxon>
    </lineage>
</organism>
<dbReference type="InParanoid" id="G3PYX6"/>
<dbReference type="Ensembl" id="ENSGACT00000022859.1">
    <property type="protein sequence ID" value="ENSGACP00000022816.1"/>
    <property type="gene ID" value="ENSGACG00000017278.1"/>
</dbReference>
<proteinExistence type="predicted"/>
<dbReference type="Bgee" id="ENSGACG00000017278">
    <property type="expression patterns" value="Expressed in pharyngeal gill and 3 other cell types or tissues"/>
</dbReference>
<dbReference type="eggNOG" id="ENOG502S6XM">
    <property type="taxonomic scope" value="Eukaryota"/>
</dbReference>